<protein>
    <submittedName>
        <fullName evidence="1">Uncharacterized protein</fullName>
    </submittedName>
</protein>
<organism evidence="1">
    <name type="scientific">uncultured Anaerotruncus sp</name>
    <dbReference type="NCBI Taxonomy" id="905011"/>
    <lineage>
        <taxon>Bacteria</taxon>
        <taxon>Bacillati</taxon>
        <taxon>Bacillota</taxon>
        <taxon>Clostridia</taxon>
        <taxon>Eubacteriales</taxon>
        <taxon>Oscillospiraceae</taxon>
        <taxon>Anaerotruncus</taxon>
        <taxon>environmental samples</taxon>
    </lineage>
</organism>
<proteinExistence type="predicted"/>
<dbReference type="EMBL" id="CACRSL010000005">
    <property type="protein sequence ID" value="VYT24720.1"/>
    <property type="molecule type" value="Genomic_DNA"/>
</dbReference>
<name>A0A6N2V3Z2_9FIRM</name>
<dbReference type="Gene3D" id="3.40.50.300">
    <property type="entry name" value="P-loop containing nucleotide triphosphate hydrolases"/>
    <property type="match status" value="1"/>
</dbReference>
<sequence length="64" mass="6707">MNSPHLVHPYAGDGKSKSKTTAAIGQAIRGAGMRVLVCRRPTSERAPLEAMGLSPARGLNSKCC</sequence>
<dbReference type="InterPro" id="IPR027417">
    <property type="entry name" value="P-loop_NTPase"/>
</dbReference>
<evidence type="ECO:0000313" key="1">
    <source>
        <dbReference type="EMBL" id="VYT24720.1"/>
    </source>
</evidence>
<accession>A0A6N2V3Z2</accession>
<gene>
    <name evidence="1" type="ORF">AULFYP135_02255</name>
</gene>
<dbReference type="AlphaFoldDB" id="A0A6N2V3Z2"/>
<reference evidence="1" key="1">
    <citation type="submission" date="2019-11" db="EMBL/GenBank/DDBJ databases">
        <authorList>
            <person name="Feng L."/>
        </authorList>
    </citation>
    <scope>NUCLEOTIDE SEQUENCE</scope>
    <source>
        <strain evidence="1">AundefinedLFYP135</strain>
    </source>
</reference>